<protein>
    <recommendedName>
        <fullName evidence="5">ETS domain-containing protein</fullName>
    </recommendedName>
</protein>
<feature type="compositionally biased region" description="Low complexity" evidence="4">
    <location>
        <begin position="155"/>
        <end position="166"/>
    </location>
</feature>
<evidence type="ECO:0000256" key="4">
    <source>
        <dbReference type="SAM" id="MobiDB-lite"/>
    </source>
</evidence>
<keyword evidence="7" id="KW-1185">Reference proteome</keyword>
<feature type="region of interest" description="Disordered" evidence="4">
    <location>
        <begin position="104"/>
        <end position="216"/>
    </location>
</feature>
<evidence type="ECO:0000256" key="3">
    <source>
        <dbReference type="RuleBase" id="RU004019"/>
    </source>
</evidence>
<dbReference type="SMART" id="SM00413">
    <property type="entry name" value="ETS"/>
    <property type="match status" value="1"/>
</dbReference>
<dbReference type="PANTHER" id="PTHR11849">
    <property type="entry name" value="ETS"/>
    <property type="match status" value="1"/>
</dbReference>
<keyword evidence="2 3" id="KW-0238">DNA-binding</keyword>
<comment type="subcellular location">
    <subcellularLocation>
        <location evidence="3">Nucleus</location>
    </subcellularLocation>
</comment>
<evidence type="ECO:0000313" key="7">
    <source>
        <dbReference type="Proteomes" id="UP001159405"/>
    </source>
</evidence>
<reference evidence="6 7" key="1">
    <citation type="submission" date="2022-05" db="EMBL/GenBank/DDBJ databases">
        <authorList>
            <consortium name="Genoscope - CEA"/>
            <person name="William W."/>
        </authorList>
    </citation>
    <scope>NUCLEOTIDE SEQUENCE [LARGE SCALE GENOMIC DNA]</scope>
</reference>
<dbReference type="PROSITE" id="PS50061">
    <property type="entry name" value="ETS_DOMAIN_3"/>
    <property type="match status" value="1"/>
</dbReference>
<dbReference type="PANTHER" id="PTHR11849:SF289">
    <property type="entry name" value="ETS-LIKE PROTEIN POINTED"/>
    <property type="match status" value="1"/>
</dbReference>
<feature type="compositionally biased region" description="Polar residues" evidence="4">
    <location>
        <begin position="104"/>
        <end position="119"/>
    </location>
</feature>
<organism evidence="6 7">
    <name type="scientific">Porites lobata</name>
    <dbReference type="NCBI Taxonomy" id="104759"/>
    <lineage>
        <taxon>Eukaryota</taxon>
        <taxon>Metazoa</taxon>
        <taxon>Cnidaria</taxon>
        <taxon>Anthozoa</taxon>
        <taxon>Hexacorallia</taxon>
        <taxon>Scleractinia</taxon>
        <taxon>Fungiina</taxon>
        <taxon>Poritidae</taxon>
        <taxon>Porites</taxon>
    </lineage>
</organism>
<dbReference type="InterPro" id="IPR046328">
    <property type="entry name" value="ETS_fam"/>
</dbReference>
<dbReference type="PRINTS" id="PR00454">
    <property type="entry name" value="ETSDOMAIN"/>
</dbReference>
<dbReference type="Proteomes" id="UP001159405">
    <property type="component" value="Unassembled WGS sequence"/>
</dbReference>
<dbReference type="SUPFAM" id="SSF46785">
    <property type="entry name" value="Winged helix' DNA-binding domain"/>
    <property type="match status" value="1"/>
</dbReference>
<evidence type="ECO:0000259" key="5">
    <source>
        <dbReference type="PROSITE" id="PS50061"/>
    </source>
</evidence>
<keyword evidence="3" id="KW-0539">Nucleus</keyword>
<dbReference type="InterPro" id="IPR036388">
    <property type="entry name" value="WH-like_DNA-bd_sf"/>
</dbReference>
<dbReference type="Pfam" id="PF00178">
    <property type="entry name" value="Ets"/>
    <property type="match status" value="1"/>
</dbReference>
<feature type="domain" description="ETS" evidence="5">
    <location>
        <begin position="222"/>
        <end position="307"/>
    </location>
</feature>
<evidence type="ECO:0000313" key="6">
    <source>
        <dbReference type="EMBL" id="CAH3177859.1"/>
    </source>
</evidence>
<dbReference type="Gene3D" id="1.10.10.10">
    <property type="entry name" value="Winged helix-like DNA-binding domain superfamily/Winged helix DNA-binding domain"/>
    <property type="match status" value="1"/>
</dbReference>
<feature type="compositionally biased region" description="Basic residues" evidence="4">
    <location>
        <begin position="201"/>
        <end position="211"/>
    </location>
</feature>
<dbReference type="InterPro" id="IPR036390">
    <property type="entry name" value="WH_DNA-bd_sf"/>
</dbReference>
<evidence type="ECO:0000256" key="1">
    <source>
        <dbReference type="ARBA" id="ARBA00005562"/>
    </source>
</evidence>
<accession>A0ABN8REP6</accession>
<name>A0ABN8REP6_9CNID</name>
<dbReference type="InterPro" id="IPR000418">
    <property type="entry name" value="Ets_dom"/>
</dbReference>
<comment type="caution">
    <text evidence="6">The sequence shown here is derived from an EMBL/GenBank/DDBJ whole genome shotgun (WGS) entry which is preliminary data.</text>
</comment>
<gene>
    <name evidence="6" type="ORF">PLOB_00019898</name>
</gene>
<feature type="compositionally biased region" description="Low complexity" evidence="4">
    <location>
        <begin position="120"/>
        <end position="131"/>
    </location>
</feature>
<proteinExistence type="inferred from homology"/>
<dbReference type="EMBL" id="CALNXK010000231">
    <property type="protein sequence ID" value="CAH3177859.1"/>
    <property type="molecule type" value="Genomic_DNA"/>
</dbReference>
<evidence type="ECO:0000256" key="2">
    <source>
        <dbReference type="ARBA" id="ARBA00023125"/>
    </source>
</evidence>
<comment type="similarity">
    <text evidence="1 3">Belongs to the ETS family.</text>
</comment>
<sequence length="482" mass="53000">MKASFQFVLITRTDLEAGQNRLAAIVNNTSRQDFSEKIHDYLKGIVDLTQYHQRKALCQTLNTNKECQAIHTQFSRIFSRTMTASEALTIGHNSEHDVSSRVKVTSQLTWQRRTTSPAESMSSIDSAYMSSPPSPGLDNGFIDNVYDDLNEGFESMSSASGSPSSSVDYNQEFSTGEVRLGSKKKSTKRAATSTVDESSPKPKKKRNRGPKPRIMYEGNGPMQLWQLILKLLVSPPSSELESGLVEWTGEQKYGFRILQPKKLAELWGKVKKKPAMNFEKLARGLRYYYGKSMLEKVPGRENTYQFVWDISEILGYDPSDGIPAVAPSKSGLPVFGQSSGVTVPHPVPETTTVADVLLPDSLLDNNFSVSTSDAVPDLSIKNGVPVGPECFFQPVCPMPPSIPTYGTPLPTSWCGGLPVLESSLFEDPLCGVPVPDPVFVPVINQAIGFPVDFPPPQVVPSAPSDFPWFPETDVKSSFYEAL</sequence>